<gene>
    <name evidence="12" type="ORF">QJ043_06960</name>
</gene>
<dbReference type="SUPFAM" id="SSF52540">
    <property type="entry name" value="P-loop containing nucleoside triphosphate hydrolases"/>
    <property type="match status" value="1"/>
</dbReference>
<evidence type="ECO:0000256" key="10">
    <source>
        <dbReference type="ARBA" id="ARBA00023125"/>
    </source>
</evidence>
<protein>
    <recommendedName>
        <fullName evidence="11">CRESS-DNA virus Rep endonuclease domain-containing protein</fullName>
    </recommendedName>
</protein>
<dbReference type="Proteomes" id="UP001431693">
    <property type="component" value="Unassembled WGS sequence"/>
</dbReference>
<keyword evidence="10" id="KW-0238">DNA-binding</keyword>
<keyword evidence="6" id="KW-0547">Nucleotide-binding</keyword>
<evidence type="ECO:0000256" key="8">
    <source>
        <dbReference type="ARBA" id="ARBA00022801"/>
    </source>
</evidence>
<keyword evidence="7" id="KW-0255">Endonuclease</keyword>
<organism evidence="12 13">
    <name type="scientific">Kribbibacterium absianum</name>
    <dbReference type="NCBI Taxonomy" id="3044210"/>
    <lineage>
        <taxon>Bacteria</taxon>
        <taxon>Bacillati</taxon>
        <taxon>Actinomycetota</taxon>
        <taxon>Coriobacteriia</taxon>
        <taxon>Coriobacteriales</taxon>
        <taxon>Kribbibacteriaceae</taxon>
        <taxon>Kribbibacterium</taxon>
    </lineage>
</organism>
<evidence type="ECO:0000256" key="1">
    <source>
        <dbReference type="ARBA" id="ARBA00022679"/>
    </source>
</evidence>
<evidence type="ECO:0000256" key="5">
    <source>
        <dbReference type="ARBA" id="ARBA00022723"/>
    </source>
</evidence>
<evidence type="ECO:0000313" key="12">
    <source>
        <dbReference type="EMBL" id="MDJ1129813.1"/>
    </source>
</evidence>
<dbReference type="Gene3D" id="3.40.1310.20">
    <property type="match status" value="1"/>
</dbReference>
<evidence type="ECO:0000256" key="2">
    <source>
        <dbReference type="ARBA" id="ARBA00022695"/>
    </source>
</evidence>
<name>A0ABT6ZL92_9ACTN</name>
<evidence type="ECO:0000256" key="3">
    <source>
        <dbReference type="ARBA" id="ARBA00022705"/>
    </source>
</evidence>
<dbReference type="EMBL" id="JASJEX010000003">
    <property type="protein sequence ID" value="MDJ1129813.1"/>
    <property type="molecule type" value="Genomic_DNA"/>
</dbReference>
<keyword evidence="9" id="KW-0190">Covalent protein-DNA linkage</keyword>
<dbReference type="InterPro" id="IPR027417">
    <property type="entry name" value="P-loop_NTPase"/>
</dbReference>
<keyword evidence="13" id="KW-1185">Reference proteome</keyword>
<dbReference type="InterPro" id="IPR049912">
    <property type="entry name" value="CRESS_DNA_REP"/>
</dbReference>
<evidence type="ECO:0000256" key="6">
    <source>
        <dbReference type="ARBA" id="ARBA00022741"/>
    </source>
</evidence>
<evidence type="ECO:0000256" key="7">
    <source>
        <dbReference type="ARBA" id="ARBA00022759"/>
    </source>
</evidence>
<feature type="domain" description="CRESS-DNA virus Rep endonuclease" evidence="11">
    <location>
        <begin position="5"/>
        <end position="139"/>
    </location>
</feature>
<evidence type="ECO:0000259" key="11">
    <source>
        <dbReference type="PROSITE" id="PS52020"/>
    </source>
</evidence>
<keyword evidence="1" id="KW-0808">Transferase</keyword>
<dbReference type="PROSITE" id="PS52020">
    <property type="entry name" value="CRESS_DNA_REP"/>
    <property type="match status" value="1"/>
</dbReference>
<keyword evidence="3" id="KW-0235">DNA replication</keyword>
<evidence type="ECO:0000256" key="4">
    <source>
        <dbReference type="ARBA" id="ARBA00022722"/>
    </source>
</evidence>
<evidence type="ECO:0000313" key="13">
    <source>
        <dbReference type="Proteomes" id="UP001431693"/>
    </source>
</evidence>
<keyword evidence="4" id="KW-0540">Nuclease</keyword>
<accession>A0ABT6ZL92</accession>
<comment type="caution">
    <text evidence="12">The sequence shown here is derived from an EMBL/GenBank/DDBJ whole genome shotgun (WGS) entry which is preliminary data.</text>
</comment>
<keyword evidence="2" id="KW-0548">Nucleotidyltransferase</keyword>
<dbReference type="RefSeq" id="WP_283712934.1">
    <property type="nucleotide sequence ID" value="NZ_JASJEW010000002.1"/>
</dbReference>
<evidence type="ECO:0000256" key="9">
    <source>
        <dbReference type="ARBA" id="ARBA00023124"/>
    </source>
</evidence>
<proteinExistence type="predicted"/>
<sequence>MSKLPTSAKAWMLTHNNPHLYIEGVAFKDAESPTVEECRTAARTIATMWMKGTTRPRAEELNGTIVGVERSETGTLHAHQLVCSAYPVKLESVRRMFPHAHVEVAFGTYDDCRSYIYKTDKHKHKSETKLCEPVELGGFKGSNRSAQGKPTELEIDRLLDEGYTPAQIMALGVSYSKEQTAINAAFKARKDMELPLWRDVVTNFTFGPTGAGKSSLYRELVDEYGEEDVYKVTDYRWPWDSYANQKCIMLDELRPGCLKRNQLLTITDGWRVTDLDARYSPRSAHWERVELVSPYSPEELFGEQSFGDTWFQLRRRLNLIRYKFIEQGPDGKPVYRTLEVKGGMDSPYHDRSYFDELLAKERAELAARPNWADIYDAARRNAEKRGGADEQ</sequence>
<keyword evidence="5" id="KW-0479">Metal-binding</keyword>
<keyword evidence="8" id="KW-0378">Hydrolase</keyword>
<reference evidence="12" key="1">
    <citation type="submission" date="2023-05" db="EMBL/GenBank/DDBJ databases">
        <title>[olsenella] sp. nov., isolated from a pig farm feces dump.</title>
        <authorList>
            <person name="Chang Y.-H."/>
        </authorList>
    </citation>
    <scope>NUCLEOTIDE SEQUENCE</scope>
    <source>
        <strain evidence="12">YH-ols2217</strain>
    </source>
</reference>